<dbReference type="SFLD" id="SFLDG00358">
    <property type="entry name" value="Main_(cytGST)"/>
    <property type="match status" value="1"/>
</dbReference>
<dbReference type="SUPFAM" id="SSF47616">
    <property type="entry name" value="GST C-terminal domain-like"/>
    <property type="match status" value="1"/>
</dbReference>
<dbReference type="Pfam" id="PF02798">
    <property type="entry name" value="GST_N"/>
    <property type="match status" value="1"/>
</dbReference>
<reference evidence="5 6" key="1">
    <citation type="submission" date="2019-10" db="EMBL/GenBank/DDBJ databases">
        <title>Genomic and transcriptomic insights into the perfect genentic adaptation of a filamentous nitrogen-fixing cyanobacterium to rice fields.</title>
        <authorList>
            <person name="Chen Z."/>
        </authorList>
    </citation>
    <scope>NUCLEOTIDE SEQUENCE [LARGE SCALE GENOMIC DNA]</scope>
    <source>
        <strain evidence="5">CCNUC1</strain>
    </source>
</reference>
<organism evidence="5 6">
    <name type="scientific">Nostoc sphaeroides CCNUC1</name>
    <dbReference type="NCBI Taxonomy" id="2653204"/>
    <lineage>
        <taxon>Bacteria</taxon>
        <taxon>Bacillati</taxon>
        <taxon>Cyanobacteriota</taxon>
        <taxon>Cyanophyceae</taxon>
        <taxon>Nostocales</taxon>
        <taxon>Nostocaceae</taxon>
        <taxon>Nostoc</taxon>
    </lineage>
</organism>
<dbReference type="InterPro" id="IPR036282">
    <property type="entry name" value="Glutathione-S-Trfase_C_sf"/>
</dbReference>
<feature type="domain" description="GST N-terminal" evidence="2">
    <location>
        <begin position="5"/>
        <end position="83"/>
    </location>
</feature>
<accession>A0A5P8WFG8</accession>
<keyword evidence="6" id="KW-1185">Reference proteome</keyword>
<feature type="domain" description="GST C-terminal" evidence="3">
    <location>
        <begin position="89"/>
        <end position="218"/>
    </location>
</feature>
<proteinExistence type="inferred from homology"/>
<evidence type="ECO:0000313" key="5">
    <source>
        <dbReference type="EMBL" id="QFS51575.1"/>
    </source>
</evidence>
<evidence type="ECO:0000313" key="6">
    <source>
        <dbReference type="Proteomes" id="UP000326678"/>
    </source>
</evidence>
<gene>
    <name evidence="4" type="ORF">GXM_08837</name>
    <name evidence="5" type="ORF">GXM_09069</name>
</gene>
<dbReference type="InterPro" id="IPR036249">
    <property type="entry name" value="Thioredoxin-like_sf"/>
</dbReference>
<dbReference type="InterPro" id="IPR004045">
    <property type="entry name" value="Glutathione_S-Trfase_N"/>
</dbReference>
<dbReference type="Pfam" id="PF00043">
    <property type="entry name" value="GST_C"/>
    <property type="match status" value="1"/>
</dbReference>
<evidence type="ECO:0000256" key="1">
    <source>
        <dbReference type="RuleBase" id="RU003494"/>
    </source>
</evidence>
<dbReference type="KEGG" id="nsh:GXM_09069"/>
<dbReference type="EMBL" id="CP045227">
    <property type="protein sequence ID" value="QFS51343.1"/>
    <property type="molecule type" value="Genomic_DNA"/>
</dbReference>
<dbReference type="SUPFAM" id="SSF52833">
    <property type="entry name" value="Thioredoxin-like"/>
    <property type="match status" value="1"/>
</dbReference>
<dbReference type="SFLD" id="SFLDG01150">
    <property type="entry name" value="Main.1:_Beta-like"/>
    <property type="match status" value="1"/>
</dbReference>
<evidence type="ECO:0000259" key="3">
    <source>
        <dbReference type="PROSITE" id="PS50405"/>
    </source>
</evidence>
<dbReference type="Proteomes" id="UP000326678">
    <property type="component" value="Chromosome Gxm2"/>
</dbReference>
<dbReference type="PROSITE" id="PS50405">
    <property type="entry name" value="GST_CTER"/>
    <property type="match status" value="1"/>
</dbReference>
<name>A0A5P8WFG8_9NOSO</name>
<dbReference type="GO" id="GO:0016740">
    <property type="term" value="F:transferase activity"/>
    <property type="evidence" value="ECO:0007669"/>
    <property type="project" value="UniProtKB-KW"/>
</dbReference>
<dbReference type="KEGG" id="nsh:GXM_08837"/>
<protein>
    <submittedName>
        <fullName evidence="5">GST, glutathione S-transferase</fullName>
    </submittedName>
</protein>
<dbReference type="PANTHER" id="PTHR44051">
    <property type="entry name" value="GLUTATHIONE S-TRANSFERASE-RELATED"/>
    <property type="match status" value="1"/>
</dbReference>
<dbReference type="AlphaFoldDB" id="A0A5P8WFG8"/>
<dbReference type="InterPro" id="IPR004046">
    <property type="entry name" value="GST_C"/>
</dbReference>
<dbReference type="Gene3D" id="1.20.1050.10">
    <property type="match status" value="1"/>
</dbReference>
<evidence type="ECO:0000313" key="4">
    <source>
        <dbReference type="EMBL" id="QFS51343.1"/>
    </source>
</evidence>
<dbReference type="CDD" id="cd03046">
    <property type="entry name" value="GST_N_GTT1_like"/>
    <property type="match status" value="1"/>
</dbReference>
<dbReference type="Gene3D" id="3.40.30.10">
    <property type="entry name" value="Glutaredoxin"/>
    <property type="match status" value="1"/>
</dbReference>
<dbReference type="PANTHER" id="PTHR44051:SF8">
    <property type="entry name" value="GLUTATHIONE S-TRANSFERASE GSTA"/>
    <property type="match status" value="1"/>
</dbReference>
<dbReference type="PROSITE" id="PS50404">
    <property type="entry name" value="GST_NTER"/>
    <property type="match status" value="1"/>
</dbReference>
<comment type="similarity">
    <text evidence="1">Belongs to the GST superfamily.</text>
</comment>
<evidence type="ECO:0000259" key="2">
    <source>
        <dbReference type="PROSITE" id="PS50404"/>
    </source>
</evidence>
<dbReference type="SFLD" id="SFLDS00019">
    <property type="entry name" value="Glutathione_Transferase_(cytos"/>
    <property type="match status" value="1"/>
</dbReference>
<sequence>MALGGAMKLYYIPTTRAVRPRWLLEEMGIAYDLVRVNMTMTKQSEYKELHPHGKVPVLVDGEVTIFESAAICTYLADKHIEMGFAPPLDSPERAYYQQWLFYAAVTLEPPVEHYMFNVLPNLPEKLLPGFVRLETSKQESRQWFDRVAQPLREVLVGKNYLVANRLTTADIVTGGVLLWAKKLGMLLDDDPLTEYINGLMQRPAFGRANEDFYAKIAP</sequence>
<keyword evidence="5" id="KW-0808">Transferase</keyword>
<dbReference type="InterPro" id="IPR040079">
    <property type="entry name" value="Glutathione_S-Trfase"/>
</dbReference>
<dbReference type="EMBL" id="CP045227">
    <property type="protein sequence ID" value="QFS51575.1"/>
    <property type="molecule type" value="Genomic_DNA"/>
</dbReference>
<dbReference type="InterPro" id="IPR010987">
    <property type="entry name" value="Glutathione-S-Trfase_C-like"/>
</dbReference>